<sequence>MPLGQFLEDLIHQLAPQSYTNLPETIGTKVSKLLDILRQKRCLLVLDDVESILQKHTPQKIIKNGLTEQYFPDSQIYFELFRQLGEGRHQSCVVLTSRAEPKYIQLLAGNNSGIRSLPIRGLQVTEIQQMLSEKGIFGKKPAQWSRLVDYYGGNPLILNIVATTIKRLFNGSIADFFRYNTMIFNEIHEVLDRQFEDFSALEKDVMRVLATQETPFSFADLRSQISPSISTVILLESVRLLQARQIIEKITDRFSLSPLLRDYMQKRCLSAR</sequence>
<proteinExistence type="predicted"/>
<dbReference type="Proteomes" id="UP000621799">
    <property type="component" value="Unassembled WGS sequence"/>
</dbReference>
<dbReference type="AlphaFoldDB" id="A0A928W2E6"/>
<protein>
    <submittedName>
        <fullName evidence="1">Uncharacterized protein</fullName>
    </submittedName>
</protein>
<keyword evidence="2" id="KW-1185">Reference proteome</keyword>
<dbReference type="InterPro" id="IPR027417">
    <property type="entry name" value="P-loop_NTPase"/>
</dbReference>
<accession>A0A928W2E6</accession>
<evidence type="ECO:0000313" key="1">
    <source>
        <dbReference type="EMBL" id="MBE9042688.1"/>
    </source>
</evidence>
<organism evidence="1 2">
    <name type="scientific">Zarconia navalis LEGE 11467</name>
    <dbReference type="NCBI Taxonomy" id="1828826"/>
    <lineage>
        <taxon>Bacteria</taxon>
        <taxon>Bacillati</taxon>
        <taxon>Cyanobacteriota</taxon>
        <taxon>Cyanophyceae</taxon>
        <taxon>Oscillatoriophycideae</taxon>
        <taxon>Oscillatoriales</taxon>
        <taxon>Oscillatoriales incertae sedis</taxon>
        <taxon>Zarconia</taxon>
        <taxon>Zarconia navalis</taxon>
    </lineage>
</organism>
<dbReference type="EMBL" id="JADEXN010000411">
    <property type="protein sequence ID" value="MBE9042688.1"/>
    <property type="molecule type" value="Genomic_DNA"/>
</dbReference>
<dbReference type="Gene3D" id="3.40.50.300">
    <property type="entry name" value="P-loop containing nucleotide triphosphate hydrolases"/>
    <property type="match status" value="1"/>
</dbReference>
<comment type="caution">
    <text evidence="1">The sequence shown here is derived from an EMBL/GenBank/DDBJ whole genome shotgun (WGS) entry which is preliminary data.</text>
</comment>
<gene>
    <name evidence="1" type="ORF">IQ235_18160</name>
</gene>
<name>A0A928W2E6_9CYAN</name>
<reference evidence="1" key="1">
    <citation type="submission" date="2020-10" db="EMBL/GenBank/DDBJ databases">
        <authorList>
            <person name="Castelo-Branco R."/>
            <person name="Eusebio N."/>
            <person name="Adriana R."/>
            <person name="Vieira A."/>
            <person name="Brugerolle De Fraissinette N."/>
            <person name="Rezende De Castro R."/>
            <person name="Schneider M.P."/>
            <person name="Vasconcelos V."/>
            <person name="Leao P.N."/>
        </authorList>
    </citation>
    <scope>NUCLEOTIDE SEQUENCE</scope>
    <source>
        <strain evidence="1">LEGE 11467</strain>
    </source>
</reference>
<dbReference type="SUPFAM" id="SSF52540">
    <property type="entry name" value="P-loop containing nucleoside triphosphate hydrolases"/>
    <property type="match status" value="1"/>
</dbReference>
<evidence type="ECO:0000313" key="2">
    <source>
        <dbReference type="Proteomes" id="UP000621799"/>
    </source>
</evidence>